<dbReference type="Proteomes" id="UP000566711">
    <property type="component" value="Unassembled WGS sequence"/>
</dbReference>
<sequence length="97" mass="10729">MVLSILVTPTFARAVKKLHARDKIAVDEAVRVIAGDPMIGEEKKGDLAGIFVYKFKVNKQEILVAYQPQPDKAAPTTVLMLSMGSHENFYAGLKRQN</sequence>
<name>A0A7W2EG25_9BURK</name>
<comment type="caution">
    <text evidence="1">The sequence shown here is derived from an EMBL/GenBank/DDBJ whole genome shotgun (WGS) entry which is preliminary data.</text>
</comment>
<evidence type="ECO:0000313" key="2">
    <source>
        <dbReference type="Proteomes" id="UP000566711"/>
    </source>
</evidence>
<organism evidence="1 2">
    <name type="scientific">Rugamonas fusca</name>
    <dbReference type="NCBI Taxonomy" id="2758568"/>
    <lineage>
        <taxon>Bacteria</taxon>
        <taxon>Pseudomonadati</taxon>
        <taxon>Pseudomonadota</taxon>
        <taxon>Betaproteobacteria</taxon>
        <taxon>Burkholderiales</taxon>
        <taxon>Oxalobacteraceae</taxon>
        <taxon>Telluria group</taxon>
        <taxon>Rugamonas</taxon>
    </lineage>
</organism>
<gene>
    <name evidence="1" type="ORF">H3H36_07950</name>
</gene>
<dbReference type="InterPro" id="IPR035093">
    <property type="entry name" value="RelE/ParE_toxin_dom_sf"/>
</dbReference>
<dbReference type="AlphaFoldDB" id="A0A7W2EG25"/>
<dbReference type="EMBL" id="JACEZS010000005">
    <property type="protein sequence ID" value="MBA5605289.1"/>
    <property type="molecule type" value="Genomic_DNA"/>
</dbReference>
<proteinExistence type="predicted"/>
<dbReference type="Pfam" id="PF15781">
    <property type="entry name" value="ParE-like_toxin"/>
    <property type="match status" value="1"/>
</dbReference>
<reference evidence="1 2" key="1">
    <citation type="submission" date="2020-07" db="EMBL/GenBank/DDBJ databases">
        <title>Novel species isolated from subtropical streams in China.</title>
        <authorList>
            <person name="Lu H."/>
        </authorList>
    </citation>
    <scope>NUCLEOTIDE SEQUENCE [LARGE SCALE GENOMIC DNA]</scope>
    <source>
        <strain evidence="1 2">FT3S</strain>
    </source>
</reference>
<keyword evidence="2" id="KW-1185">Reference proteome</keyword>
<dbReference type="InterPro" id="IPR031552">
    <property type="entry name" value="ParE-like_toxin"/>
</dbReference>
<dbReference type="Gene3D" id="3.30.2310.20">
    <property type="entry name" value="RelE-like"/>
    <property type="match status" value="1"/>
</dbReference>
<accession>A0A7W2EG25</accession>
<evidence type="ECO:0000313" key="1">
    <source>
        <dbReference type="EMBL" id="MBA5605289.1"/>
    </source>
</evidence>
<protein>
    <submittedName>
        <fullName evidence="1">Type II toxin-antitoxin system RelE/ParE family toxin</fullName>
    </submittedName>
</protein>